<evidence type="ECO:0000256" key="1">
    <source>
        <dbReference type="SAM" id="MobiDB-lite"/>
    </source>
</evidence>
<gene>
    <name evidence="2" type="ORF">EHS13_20210</name>
</gene>
<feature type="compositionally biased region" description="Polar residues" evidence="1">
    <location>
        <begin position="1"/>
        <end position="12"/>
    </location>
</feature>
<sequence length="67" mass="7781">MVQSSSFVTSVQGRGYFNLPSDKQPTNKFLKKKDDDKTLTEKVLGKVFSEYTHEKKEKPTRDLKNEK</sequence>
<evidence type="ECO:0000313" key="3">
    <source>
        <dbReference type="Proteomes" id="UP000426246"/>
    </source>
</evidence>
<accession>A0A6B8RND0</accession>
<proteinExistence type="predicted"/>
<protein>
    <submittedName>
        <fullName evidence="2">Uncharacterized protein</fullName>
    </submittedName>
</protein>
<reference evidence="3" key="1">
    <citation type="submission" date="2018-11" db="EMBL/GenBank/DDBJ databases">
        <title>Complete genome sequence of Paenibacillus sp. ML311-T8.</title>
        <authorList>
            <person name="Nam Y.-D."/>
            <person name="Kang J."/>
            <person name="Chung W.-H."/>
            <person name="Park Y.S."/>
        </authorList>
    </citation>
    <scope>NUCLEOTIDE SEQUENCE [LARGE SCALE GENOMIC DNA]</scope>
    <source>
        <strain evidence="3">ML311-T8</strain>
    </source>
</reference>
<dbReference type="Proteomes" id="UP000426246">
    <property type="component" value="Chromosome"/>
</dbReference>
<feature type="region of interest" description="Disordered" evidence="1">
    <location>
        <begin position="1"/>
        <end position="29"/>
    </location>
</feature>
<evidence type="ECO:0000313" key="2">
    <source>
        <dbReference type="EMBL" id="QGQ97043.1"/>
    </source>
</evidence>
<organism evidence="2 3">
    <name type="scientific">Paenibacillus psychroresistens</name>
    <dbReference type="NCBI Taxonomy" id="1778678"/>
    <lineage>
        <taxon>Bacteria</taxon>
        <taxon>Bacillati</taxon>
        <taxon>Bacillota</taxon>
        <taxon>Bacilli</taxon>
        <taxon>Bacillales</taxon>
        <taxon>Paenibacillaceae</taxon>
        <taxon>Paenibacillus</taxon>
    </lineage>
</organism>
<dbReference type="KEGG" id="ppsc:EHS13_20210"/>
<name>A0A6B8RND0_9BACL</name>
<keyword evidence="3" id="KW-1185">Reference proteome</keyword>
<dbReference type="AlphaFoldDB" id="A0A6B8RND0"/>
<dbReference type="EMBL" id="CP034235">
    <property type="protein sequence ID" value="QGQ97043.1"/>
    <property type="molecule type" value="Genomic_DNA"/>
</dbReference>
<dbReference type="RefSeq" id="WP_155702143.1">
    <property type="nucleotide sequence ID" value="NZ_CP034235.1"/>
</dbReference>